<name>A0A371GW97_MUCPR</name>
<dbReference type="Proteomes" id="UP000257109">
    <property type="component" value="Unassembled WGS sequence"/>
</dbReference>
<organism evidence="1 2">
    <name type="scientific">Mucuna pruriens</name>
    <name type="common">Velvet bean</name>
    <name type="synonym">Dolichos pruriens</name>
    <dbReference type="NCBI Taxonomy" id="157652"/>
    <lineage>
        <taxon>Eukaryota</taxon>
        <taxon>Viridiplantae</taxon>
        <taxon>Streptophyta</taxon>
        <taxon>Embryophyta</taxon>
        <taxon>Tracheophyta</taxon>
        <taxon>Spermatophyta</taxon>
        <taxon>Magnoliopsida</taxon>
        <taxon>eudicotyledons</taxon>
        <taxon>Gunneridae</taxon>
        <taxon>Pentapetalae</taxon>
        <taxon>rosids</taxon>
        <taxon>fabids</taxon>
        <taxon>Fabales</taxon>
        <taxon>Fabaceae</taxon>
        <taxon>Papilionoideae</taxon>
        <taxon>50 kb inversion clade</taxon>
        <taxon>NPAAA clade</taxon>
        <taxon>indigoferoid/millettioid clade</taxon>
        <taxon>Phaseoleae</taxon>
        <taxon>Mucuna</taxon>
    </lineage>
</organism>
<sequence length="87" mass="10106">MRTRGLLLECLQAMNERSSQRQIMSLYEISLMKDNTNSFTTFCMLCPIILTLNCIINQTKLFSNPKSFRGIGKKYLNGIHNYSTFKM</sequence>
<feature type="non-terminal residue" evidence="1">
    <location>
        <position position="87"/>
    </location>
</feature>
<evidence type="ECO:0000313" key="2">
    <source>
        <dbReference type="Proteomes" id="UP000257109"/>
    </source>
</evidence>
<gene>
    <name evidence="1" type="ORF">CR513_22885</name>
</gene>
<evidence type="ECO:0000313" key="1">
    <source>
        <dbReference type="EMBL" id="RDX94703.1"/>
    </source>
</evidence>
<comment type="caution">
    <text evidence="1">The sequence shown here is derived from an EMBL/GenBank/DDBJ whole genome shotgun (WGS) entry which is preliminary data.</text>
</comment>
<keyword evidence="2" id="KW-1185">Reference proteome</keyword>
<accession>A0A371GW97</accession>
<reference evidence="1" key="1">
    <citation type="submission" date="2018-05" db="EMBL/GenBank/DDBJ databases">
        <title>Draft genome of Mucuna pruriens seed.</title>
        <authorList>
            <person name="Nnadi N.E."/>
            <person name="Vos R."/>
            <person name="Hasami M.H."/>
            <person name="Devisetty U.K."/>
            <person name="Aguiy J.C."/>
        </authorList>
    </citation>
    <scope>NUCLEOTIDE SEQUENCE [LARGE SCALE GENOMIC DNA]</scope>
    <source>
        <strain evidence="1">JCA_2017</strain>
    </source>
</reference>
<dbReference type="AlphaFoldDB" id="A0A371GW97"/>
<dbReference type="EMBL" id="QJKJ01004304">
    <property type="protein sequence ID" value="RDX94703.1"/>
    <property type="molecule type" value="Genomic_DNA"/>
</dbReference>
<protein>
    <submittedName>
        <fullName evidence="1">Uncharacterized protein</fullName>
    </submittedName>
</protein>
<proteinExistence type="predicted"/>
<feature type="non-terminal residue" evidence="1">
    <location>
        <position position="1"/>
    </location>
</feature>